<comment type="caution">
    <text evidence="2">The sequence shown here is derived from an EMBL/GenBank/DDBJ whole genome shotgun (WGS) entry which is preliminary data.</text>
</comment>
<feature type="compositionally biased region" description="Basic and acidic residues" evidence="1">
    <location>
        <begin position="436"/>
        <end position="451"/>
    </location>
</feature>
<name>A0ABN9PQH7_9DINO</name>
<dbReference type="Proteomes" id="UP001189429">
    <property type="component" value="Unassembled WGS sequence"/>
</dbReference>
<evidence type="ECO:0000256" key="1">
    <source>
        <dbReference type="SAM" id="MobiDB-lite"/>
    </source>
</evidence>
<organism evidence="2 3">
    <name type="scientific">Prorocentrum cordatum</name>
    <dbReference type="NCBI Taxonomy" id="2364126"/>
    <lineage>
        <taxon>Eukaryota</taxon>
        <taxon>Sar</taxon>
        <taxon>Alveolata</taxon>
        <taxon>Dinophyceae</taxon>
        <taxon>Prorocentrales</taxon>
        <taxon>Prorocentraceae</taxon>
        <taxon>Prorocentrum</taxon>
    </lineage>
</organism>
<accession>A0ABN9PQH7</accession>
<evidence type="ECO:0000313" key="3">
    <source>
        <dbReference type="Proteomes" id="UP001189429"/>
    </source>
</evidence>
<feature type="region of interest" description="Disordered" evidence="1">
    <location>
        <begin position="411"/>
        <end position="462"/>
    </location>
</feature>
<sequence length="731" mass="81558">MRRRMLNAKIASQITALQEAMKDPCLLTRLKKLIQKADSMEQPPTHNAVLHGLQGLLEKYGTATTAAEAKDTTKPPPANTTKYKLLQHPWGQAKVWSASSVKDRTFDPKMPPVVTCQNLEEYENAQRWFEARGKELPHAKYVLFGQEQIPAGWTEQDVPVEHASGGATKVKALVRKWGDHAPTRRGLPGGVKDDQVEDAPTAKPIAFRITVAREFFTEDWLWAQASSKPVAVGGLIFNAPTAKMLLQTKGAVGYRTEVTAILLVAPDNKNKFLEHAHPEGVFLNQQASPLVPVWHRVRDQESMASYYARVSGVAKTSEGRLVYRPSDNSSLGVLSKKVIAANIQPRWTLQNTPLSWSDADTVSSWDTQRGFKNVSGVVRCGARRWFPRGDVEALEKDRVLELRPGIMASVAAPRRQTRAPPPGKSATAWGAPSPDRSGDIVKEEDEHKEVHGSSPGGGKGPKFLAKAFFDKQRGARRPGLVYSVQAGVTSTSLEQGSAQYPGYIHAECGWKPDLENQTANSIRGQARSHWRRCQGLELPQELADTRKLRYHVTLVAAMSQGKRDMAWKNVSKWWDDHPPDIKEVSCEINEASCHAIQRATMRQTYYTCSKCGKNTCLSRVKSIPCKGRPAGNSFKDAMARKVGAAKTEHFHQRRYKQVKMSWKKRATREPDDYKEYYAQYGRKPYARRKALGLIPTRQRKILTKSELQALNARRRERCAARKAAAAATSSS</sequence>
<dbReference type="EMBL" id="CAUYUJ010001062">
    <property type="protein sequence ID" value="CAK0793987.1"/>
    <property type="molecule type" value="Genomic_DNA"/>
</dbReference>
<protein>
    <submittedName>
        <fullName evidence="2">Uncharacterized protein</fullName>
    </submittedName>
</protein>
<evidence type="ECO:0000313" key="2">
    <source>
        <dbReference type="EMBL" id="CAK0793987.1"/>
    </source>
</evidence>
<proteinExistence type="predicted"/>
<gene>
    <name evidence="2" type="ORF">PCOR1329_LOCUS4098</name>
</gene>
<keyword evidence="3" id="KW-1185">Reference proteome</keyword>
<reference evidence="2" key="1">
    <citation type="submission" date="2023-10" db="EMBL/GenBank/DDBJ databases">
        <authorList>
            <person name="Chen Y."/>
            <person name="Shah S."/>
            <person name="Dougan E. K."/>
            <person name="Thang M."/>
            <person name="Chan C."/>
        </authorList>
    </citation>
    <scope>NUCLEOTIDE SEQUENCE [LARGE SCALE GENOMIC DNA]</scope>
</reference>